<comment type="caution">
    <text evidence="3">Lacks conserved residue(s) required for the propagation of feature annotation.</text>
</comment>
<evidence type="ECO:0000256" key="2">
    <source>
        <dbReference type="ARBA" id="ARBA00023157"/>
    </source>
</evidence>
<feature type="domain" description="CUB" evidence="4">
    <location>
        <begin position="69"/>
        <end position="156"/>
    </location>
</feature>
<dbReference type="AlphaFoldDB" id="A0A9J7HNM7"/>
<accession>A0A9J7HNM7</accession>
<protein>
    <submittedName>
        <fullName evidence="6">CUB domain-containing protein 2-like</fullName>
    </submittedName>
</protein>
<evidence type="ECO:0000259" key="4">
    <source>
        <dbReference type="PROSITE" id="PS01180"/>
    </source>
</evidence>
<dbReference type="Pfam" id="PF00431">
    <property type="entry name" value="CUB"/>
    <property type="match status" value="2"/>
</dbReference>
<feature type="disulfide bond" evidence="3">
    <location>
        <begin position="69"/>
        <end position="96"/>
    </location>
</feature>
<dbReference type="OrthoDB" id="431034at2759"/>
<keyword evidence="2 3" id="KW-1015">Disulfide bond</keyword>
<evidence type="ECO:0000256" key="3">
    <source>
        <dbReference type="PROSITE-ProRule" id="PRU00059"/>
    </source>
</evidence>
<dbReference type="PANTHER" id="PTHR24251:SF52">
    <property type="entry name" value="CUB DOMAIN-CONTAINING PROTEIN"/>
    <property type="match status" value="1"/>
</dbReference>
<dbReference type="CDD" id="cd00041">
    <property type="entry name" value="CUB"/>
    <property type="match status" value="1"/>
</dbReference>
<organism evidence="5 6">
    <name type="scientific">Branchiostoma floridae</name>
    <name type="common">Florida lancelet</name>
    <name type="synonym">Amphioxus</name>
    <dbReference type="NCBI Taxonomy" id="7739"/>
    <lineage>
        <taxon>Eukaryota</taxon>
        <taxon>Metazoa</taxon>
        <taxon>Chordata</taxon>
        <taxon>Cephalochordata</taxon>
        <taxon>Leptocardii</taxon>
        <taxon>Amphioxiformes</taxon>
        <taxon>Branchiostomatidae</taxon>
        <taxon>Branchiostoma</taxon>
    </lineage>
</organism>
<name>A0A9J7HNM7_BRAFL</name>
<keyword evidence="1" id="KW-0677">Repeat</keyword>
<evidence type="ECO:0000313" key="5">
    <source>
        <dbReference type="Proteomes" id="UP000001554"/>
    </source>
</evidence>
<dbReference type="Proteomes" id="UP000001554">
    <property type="component" value="Chromosome 19"/>
</dbReference>
<dbReference type="RefSeq" id="XP_035662949.1">
    <property type="nucleotide sequence ID" value="XM_035807056.1"/>
</dbReference>
<dbReference type="PROSITE" id="PS01180">
    <property type="entry name" value="CUB"/>
    <property type="match status" value="1"/>
</dbReference>
<dbReference type="SMART" id="SM00042">
    <property type="entry name" value="CUB"/>
    <property type="match status" value="1"/>
</dbReference>
<dbReference type="SUPFAM" id="SSF49854">
    <property type="entry name" value="Spermadhesin, CUB domain"/>
    <property type="match status" value="2"/>
</dbReference>
<dbReference type="GeneID" id="118406752"/>
<dbReference type="InterPro" id="IPR035914">
    <property type="entry name" value="Sperma_CUB_dom_sf"/>
</dbReference>
<dbReference type="KEGG" id="bfo:118406752"/>
<reference evidence="6" key="2">
    <citation type="submission" date="2025-08" db="UniProtKB">
        <authorList>
            <consortium name="RefSeq"/>
        </authorList>
    </citation>
    <scope>IDENTIFICATION</scope>
    <source>
        <strain evidence="6">S238N-H82</strain>
        <tissue evidence="6">Testes</tissue>
    </source>
</reference>
<evidence type="ECO:0000313" key="6">
    <source>
        <dbReference type="RefSeq" id="XP_035662949.1"/>
    </source>
</evidence>
<keyword evidence="5" id="KW-1185">Reference proteome</keyword>
<proteinExistence type="predicted"/>
<dbReference type="PANTHER" id="PTHR24251">
    <property type="entry name" value="OVOCHYMASE-RELATED"/>
    <property type="match status" value="1"/>
</dbReference>
<gene>
    <name evidence="6" type="primary">LOC118406752</name>
</gene>
<evidence type="ECO:0000256" key="1">
    <source>
        <dbReference type="ARBA" id="ARBA00022737"/>
    </source>
</evidence>
<dbReference type="OMA" id="RIRFKQI"/>
<reference evidence="5" key="1">
    <citation type="journal article" date="2020" name="Nat. Ecol. Evol.">
        <title>Deeply conserved synteny resolves early events in vertebrate evolution.</title>
        <authorList>
            <person name="Simakov O."/>
            <person name="Marletaz F."/>
            <person name="Yue J.X."/>
            <person name="O'Connell B."/>
            <person name="Jenkins J."/>
            <person name="Brandt A."/>
            <person name="Calef R."/>
            <person name="Tung C.H."/>
            <person name="Huang T.K."/>
            <person name="Schmutz J."/>
            <person name="Satoh N."/>
            <person name="Yu J.K."/>
            <person name="Putnam N.H."/>
            <person name="Green R.E."/>
            <person name="Rokhsar D.S."/>
        </authorList>
    </citation>
    <scope>NUCLEOTIDE SEQUENCE [LARGE SCALE GENOMIC DNA]</scope>
    <source>
        <strain evidence="5">S238N-H82</strain>
    </source>
</reference>
<dbReference type="Gene3D" id="2.60.120.290">
    <property type="entry name" value="Spermadhesin, CUB domain"/>
    <property type="match status" value="2"/>
</dbReference>
<dbReference type="InterPro" id="IPR000859">
    <property type="entry name" value="CUB_dom"/>
</dbReference>
<sequence length="156" mass="17853">MSFKLELNSDWLYVYKGDKDDPILIGSYTGRDIPADLDTTSHVVQLVLQTDCQYIDEGFKIYFHDQGICGGHITGQSSGYIYSPNYPGQYHNNLICTWTIEVNSQKGVKMTPVSFSLEENFDWLYFYKGELEDYTFIGAYSGRFVPVSASNSYVIW</sequence>